<protein>
    <submittedName>
        <fullName evidence="1">Uncharacterized protein</fullName>
    </submittedName>
</protein>
<comment type="caution">
    <text evidence="1">The sequence shown here is derived from an EMBL/GenBank/DDBJ whole genome shotgun (WGS) entry which is preliminary data.</text>
</comment>
<evidence type="ECO:0000313" key="2">
    <source>
        <dbReference type="Proteomes" id="UP000299102"/>
    </source>
</evidence>
<organism evidence="1 2">
    <name type="scientific">Eumeta variegata</name>
    <name type="common">Bagworm moth</name>
    <name type="synonym">Eumeta japonica</name>
    <dbReference type="NCBI Taxonomy" id="151549"/>
    <lineage>
        <taxon>Eukaryota</taxon>
        <taxon>Metazoa</taxon>
        <taxon>Ecdysozoa</taxon>
        <taxon>Arthropoda</taxon>
        <taxon>Hexapoda</taxon>
        <taxon>Insecta</taxon>
        <taxon>Pterygota</taxon>
        <taxon>Neoptera</taxon>
        <taxon>Endopterygota</taxon>
        <taxon>Lepidoptera</taxon>
        <taxon>Glossata</taxon>
        <taxon>Ditrysia</taxon>
        <taxon>Tineoidea</taxon>
        <taxon>Psychidae</taxon>
        <taxon>Oiketicinae</taxon>
        <taxon>Eumeta</taxon>
    </lineage>
</organism>
<dbReference type="EMBL" id="BGZK01002303">
    <property type="protein sequence ID" value="GBP92726.1"/>
    <property type="molecule type" value="Genomic_DNA"/>
</dbReference>
<accession>A0A4C1ZW97</accession>
<proteinExistence type="predicted"/>
<sequence>MGMGKTYMVAGQGVAARVVTARSAPARTAPALAVRQPPCVKTHHFSAMRSHAAKSLVRGGYASPLTKLRASSGALTVGGAQYGTYLFIGLPRSRFLDLFRIWSYEGLAI</sequence>
<evidence type="ECO:0000313" key="1">
    <source>
        <dbReference type="EMBL" id="GBP92726.1"/>
    </source>
</evidence>
<dbReference type="Proteomes" id="UP000299102">
    <property type="component" value="Unassembled WGS sequence"/>
</dbReference>
<dbReference type="AlphaFoldDB" id="A0A4C1ZW97"/>
<gene>
    <name evidence="1" type="ORF">EVAR_62732_1</name>
</gene>
<keyword evidence="2" id="KW-1185">Reference proteome</keyword>
<name>A0A4C1ZW97_EUMVA</name>
<reference evidence="1 2" key="1">
    <citation type="journal article" date="2019" name="Commun. Biol.">
        <title>The bagworm genome reveals a unique fibroin gene that provides high tensile strength.</title>
        <authorList>
            <person name="Kono N."/>
            <person name="Nakamura H."/>
            <person name="Ohtoshi R."/>
            <person name="Tomita M."/>
            <person name="Numata K."/>
            <person name="Arakawa K."/>
        </authorList>
    </citation>
    <scope>NUCLEOTIDE SEQUENCE [LARGE SCALE GENOMIC DNA]</scope>
</reference>